<dbReference type="OrthoDB" id="9783680at2"/>
<dbReference type="FunFam" id="1.10.10.10:FF:000214">
    <property type="entry name" value="Methylated-DNA--protein-cysteine methyltransferase"/>
    <property type="match status" value="1"/>
</dbReference>
<dbReference type="NCBIfam" id="TIGR00589">
    <property type="entry name" value="ogt"/>
    <property type="match status" value="1"/>
</dbReference>
<evidence type="ECO:0000256" key="6">
    <source>
        <dbReference type="ARBA" id="ARBA00022763"/>
    </source>
</evidence>
<dbReference type="PANTHER" id="PTHR10815">
    <property type="entry name" value="METHYLATED-DNA--PROTEIN-CYSTEINE METHYLTRANSFERASE"/>
    <property type="match status" value="1"/>
</dbReference>
<feature type="domain" description="Methylguanine DNA methyltransferase ribonuclease-like" evidence="10">
    <location>
        <begin position="11"/>
        <end position="72"/>
    </location>
</feature>
<evidence type="ECO:0000259" key="9">
    <source>
        <dbReference type="Pfam" id="PF01035"/>
    </source>
</evidence>
<dbReference type="Pfam" id="PF02870">
    <property type="entry name" value="Methyltransf_1N"/>
    <property type="match status" value="1"/>
</dbReference>
<evidence type="ECO:0000256" key="7">
    <source>
        <dbReference type="ARBA" id="ARBA00023204"/>
    </source>
</evidence>
<keyword evidence="12" id="KW-1185">Reference proteome</keyword>
<dbReference type="Gene3D" id="1.10.10.10">
    <property type="entry name" value="Winged helix-like DNA-binding domain superfamily/Winged helix DNA-binding domain"/>
    <property type="match status" value="1"/>
</dbReference>
<dbReference type="EMBL" id="NFLJ01000024">
    <property type="protein sequence ID" value="OUQ33825.1"/>
    <property type="molecule type" value="Genomic_DNA"/>
</dbReference>
<evidence type="ECO:0000313" key="12">
    <source>
        <dbReference type="Proteomes" id="UP000195305"/>
    </source>
</evidence>
<protein>
    <recommendedName>
        <fullName evidence="3">methylated-DNA--[protein]-cysteine S-methyltransferase</fullName>
        <ecNumber evidence="3">2.1.1.63</ecNumber>
    </recommendedName>
</protein>
<dbReference type="PROSITE" id="PS00374">
    <property type="entry name" value="MGMT"/>
    <property type="match status" value="1"/>
</dbReference>
<evidence type="ECO:0000256" key="1">
    <source>
        <dbReference type="ARBA" id="ARBA00001286"/>
    </source>
</evidence>
<dbReference type="InterPro" id="IPR014048">
    <property type="entry name" value="MethylDNA_cys_MeTrfase_DNA-bd"/>
</dbReference>
<keyword evidence="4" id="KW-0489">Methyltransferase</keyword>
<evidence type="ECO:0000256" key="4">
    <source>
        <dbReference type="ARBA" id="ARBA00022603"/>
    </source>
</evidence>
<dbReference type="AlphaFoldDB" id="A0A1Y4SV85"/>
<dbReference type="InterPro" id="IPR001497">
    <property type="entry name" value="MethylDNA_cys_MeTrfase_AS"/>
</dbReference>
<dbReference type="EC" id="2.1.1.63" evidence="3"/>
<gene>
    <name evidence="11" type="ORF">B5E75_08945</name>
</gene>
<dbReference type="InterPro" id="IPR008332">
    <property type="entry name" value="MethylG_MeTrfase_N"/>
</dbReference>
<evidence type="ECO:0000259" key="10">
    <source>
        <dbReference type="Pfam" id="PF02870"/>
    </source>
</evidence>
<evidence type="ECO:0000313" key="11">
    <source>
        <dbReference type="EMBL" id="OUQ33825.1"/>
    </source>
</evidence>
<dbReference type="Gene3D" id="3.30.160.70">
    <property type="entry name" value="Methylated DNA-protein cysteine methyltransferase domain"/>
    <property type="match status" value="1"/>
</dbReference>
<comment type="caution">
    <text evidence="11">The sequence shown here is derived from an EMBL/GenBank/DDBJ whole genome shotgun (WGS) entry which is preliminary data.</text>
</comment>
<keyword evidence="5" id="KW-0808">Transferase</keyword>
<dbReference type="GO" id="GO:0006281">
    <property type="term" value="P:DNA repair"/>
    <property type="evidence" value="ECO:0007669"/>
    <property type="project" value="UniProtKB-KW"/>
</dbReference>
<dbReference type="PANTHER" id="PTHR10815:SF13">
    <property type="entry name" value="METHYLATED-DNA--PROTEIN-CYSTEINE METHYLTRANSFERASE"/>
    <property type="match status" value="1"/>
</dbReference>
<name>A0A1Y4SV85_9FIRM</name>
<proteinExistence type="inferred from homology"/>
<comment type="catalytic activity">
    <reaction evidence="1">
        <text>a 4-O-methyl-thymidine in DNA + L-cysteinyl-[protein] = a thymidine in DNA + S-methyl-L-cysteinyl-[protein]</text>
        <dbReference type="Rhea" id="RHEA:53428"/>
        <dbReference type="Rhea" id="RHEA-COMP:10131"/>
        <dbReference type="Rhea" id="RHEA-COMP:10132"/>
        <dbReference type="Rhea" id="RHEA-COMP:13555"/>
        <dbReference type="Rhea" id="RHEA-COMP:13556"/>
        <dbReference type="ChEBI" id="CHEBI:29950"/>
        <dbReference type="ChEBI" id="CHEBI:82612"/>
        <dbReference type="ChEBI" id="CHEBI:137386"/>
        <dbReference type="ChEBI" id="CHEBI:137387"/>
        <dbReference type="EC" id="2.1.1.63"/>
    </reaction>
</comment>
<dbReference type="InterPro" id="IPR036217">
    <property type="entry name" value="MethylDNA_cys_MeTrfase_DNAb"/>
</dbReference>
<dbReference type="CDD" id="cd06445">
    <property type="entry name" value="ATase"/>
    <property type="match status" value="1"/>
</dbReference>
<sequence>MPKKCQMNKTIYYYQYPFPIGKIMIACKDQAIIYCGQPILLENGIYENTDCLKNIAKQIEEYFQKRRQSFDFHYIFLKGTAFQKKVWQAVMDIPYGQTRSYRDIAEKIGHPRAYRAVGSALRECPFSLLIPCHRVIGSSQKLGGYGKDIDVKIFLLQLEQADLVS</sequence>
<evidence type="ECO:0000256" key="2">
    <source>
        <dbReference type="ARBA" id="ARBA00008711"/>
    </source>
</evidence>
<reference evidence="11 12" key="1">
    <citation type="journal article" date="2018" name="BMC Genomics">
        <title>Whole genome sequencing and function prediction of 133 gut anaerobes isolated from chicken caecum in pure cultures.</title>
        <authorList>
            <person name="Medvecky M."/>
            <person name="Cejkova D."/>
            <person name="Polansky O."/>
            <person name="Karasova D."/>
            <person name="Kubasova T."/>
            <person name="Cizek A."/>
            <person name="Rychlik I."/>
        </authorList>
    </citation>
    <scope>NUCLEOTIDE SEQUENCE [LARGE SCALE GENOMIC DNA]</scope>
    <source>
        <strain evidence="11 12">An13</strain>
    </source>
</reference>
<dbReference type="InterPro" id="IPR036388">
    <property type="entry name" value="WH-like_DNA-bd_sf"/>
</dbReference>
<evidence type="ECO:0000256" key="3">
    <source>
        <dbReference type="ARBA" id="ARBA00011918"/>
    </source>
</evidence>
<dbReference type="Proteomes" id="UP000195305">
    <property type="component" value="Unassembled WGS sequence"/>
</dbReference>
<dbReference type="GO" id="GO:0003908">
    <property type="term" value="F:methylated-DNA-[protein]-cysteine S-methyltransferase activity"/>
    <property type="evidence" value="ECO:0007669"/>
    <property type="project" value="UniProtKB-EC"/>
</dbReference>
<evidence type="ECO:0000256" key="8">
    <source>
        <dbReference type="ARBA" id="ARBA00049348"/>
    </source>
</evidence>
<dbReference type="SUPFAM" id="SSF46767">
    <property type="entry name" value="Methylated DNA-protein cysteine methyltransferase, C-terminal domain"/>
    <property type="match status" value="1"/>
</dbReference>
<organism evidence="11 12">
    <name type="scientific">Massilimicrobiota timonensis</name>
    <dbReference type="NCBI Taxonomy" id="1776392"/>
    <lineage>
        <taxon>Bacteria</taxon>
        <taxon>Bacillati</taxon>
        <taxon>Bacillota</taxon>
        <taxon>Erysipelotrichia</taxon>
        <taxon>Erysipelotrichales</taxon>
        <taxon>Erysipelotrichaceae</taxon>
        <taxon>Massilimicrobiota</taxon>
    </lineage>
</organism>
<keyword evidence="6" id="KW-0227">DNA damage</keyword>
<dbReference type="SUPFAM" id="SSF53155">
    <property type="entry name" value="Methylated DNA-protein cysteine methyltransferase domain"/>
    <property type="match status" value="1"/>
</dbReference>
<dbReference type="Pfam" id="PF01035">
    <property type="entry name" value="DNA_binding_1"/>
    <property type="match status" value="1"/>
</dbReference>
<comment type="similarity">
    <text evidence="2">Belongs to the MGMT family.</text>
</comment>
<evidence type="ECO:0000256" key="5">
    <source>
        <dbReference type="ARBA" id="ARBA00022679"/>
    </source>
</evidence>
<dbReference type="GO" id="GO:0032259">
    <property type="term" value="P:methylation"/>
    <property type="evidence" value="ECO:0007669"/>
    <property type="project" value="UniProtKB-KW"/>
</dbReference>
<dbReference type="InterPro" id="IPR036631">
    <property type="entry name" value="MGMT_N_sf"/>
</dbReference>
<keyword evidence="7" id="KW-0234">DNA repair</keyword>
<comment type="catalytic activity">
    <reaction evidence="8">
        <text>a 6-O-methyl-2'-deoxyguanosine in DNA + L-cysteinyl-[protein] = S-methyl-L-cysteinyl-[protein] + a 2'-deoxyguanosine in DNA</text>
        <dbReference type="Rhea" id="RHEA:24000"/>
        <dbReference type="Rhea" id="RHEA-COMP:10131"/>
        <dbReference type="Rhea" id="RHEA-COMP:10132"/>
        <dbReference type="Rhea" id="RHEA-COMP:11367"/>
        <dbReference type="Rhea" id="RHEA-COMP:11368"/>
        <dbReference type="ChEBI" id="CHEBI:29950"/>
        <dbReference type="ChEBI" id="CHEBI:82612"/>
        <dbReference type="ChEBI" id="CHEBI:85445"/>
        <dbReference type="ChEBI" id="CHEBI:85448"/>
        <dbReference type="EC" id="2.1.1.63"/>
    </reaction>
</comment>
<feature type="domain" description="Methylated-DNA-[protein]-cysteine S-methyltransferase DNA binding" evidence="9">
    <location>
        <begin position="81"/>
        <end position="160"/>
    </location>
</feature>
<accession>A0A1Y4SV85</accession>